<sequence>MRKIFYLCVLIMFACSSKKVTYYQGYVYDVNHKPLENLVIEGRDYSETKSLTNSQGYFKMKTRQNWFETFLYVKDKEIKIDSIQVLRTHPEFVQSHHFVNGKNDTLFLRVKKQ</sequence>
<dbReference type="Proteomes" id="UP000185728">
    <property type="component" value="Unassembled WGS sequence"/>
</dbReference>
<dbReference type="RefSeq" id="WP_139327615.1">
    <property type="nucleotide sequence ID" value="NZ_FTOB01000002.1"/>
</dbReference>
<reference evidence="1 2" key="1">
    <citation type="submission" date="2017-01" db="EMBL/GenBank/DDBJ databases">
        <authorList>
            <person name="Varghese N."/>
            <person name="Submissions S."/>
        </authorList>
    </citation>
    <scope>NUCLEOTIDE SEQUENCE [LARGE SCALE GENOMIC DNA]</scope>
    <source>
        <strain evidence="1 2">DSM 2061</strain>
    </source>
</reference>
<protein>
    <recommendedName>
        <fullName evidence="3">CarboxypepD_reg-like domain-containing protein</fullName>
    </recommendedName>
</protein>
<evidence type="ECO:0000313" key="2">
    <source>
        <dbReference type="Proteomes" id="UP000185728"/>
    </source>
</evidence>
<evidence type="ECO:0000313" key="1">
    <source>
        <dbReference type="EMBL" id="SIS47534.1"/>
    </source>
</evidence>
<organism evidence="1 2">
    <name type="scientific">Zobellia uliginosa</name>
    <dbReference type="NCBI Taxonomy" id="143224"/>
    <lineage>
        <taxon>Bacteria</taxon>
        <taxon>Pseudomonadati</taxon>
        <taxon>Bacteroidota</taxon>
        <taxon>Flavobacteriia</taxon>
        <taxon>Flavobacteriales</taxon>
        <taxon>Flavobacteriaceae</taxon>
        <taxon>Zobellia</taxon>
    </lineage>
</organism>
<name>A0ABY1KLI1_9FLAO</name>
<dbReference type="EMBL" id="FTOB01000002">
    <property type="protein sequence ID" value="SIS47534.1"/>
    <property type="molecule type" value="Genomic_DNA"/>
</dbReference>
<keyword evidence="2" id="KW-1185">Reference proteome</keyword>
<proteinExistence type="predicted"/>
<accession>A0ABY1KLI1</accession>
<gene>
    <name evidence="1" type="ORF">SAMN05421766_102141</name>
</gene>
<comment type="caution">
    <text evidence="1">The sequence shown here is derived from an EMBL/GenBank/DDBJ whole genome shotgun (WGS) entry which is preliminary data.</text>
</comment>
<evidence type="ECO:0008006" key="3">
    <source>
        <dbReference type="Google" id="ProtNLM"/>
    </source>
</evidence>
<dbReference type="PROSITE" id="PS51257">
    <property type="entry name" value="PROKAR_LIPOPROTEIN"/>
    <property type="match status" value="1"/>
</dbReference>